<evidence type="ECO:0000313" key="10">
    <source>
        <dbReference type="EMBL" id="CAI5778805.1"/>
    </source>
</evidence>
<keyword evidence="6" id="KW-0106">Calcium</keyword>
<dbReference type="PANTHER" id="PTHR45713">
    <property type="entry name" value="FTP DOMAIN-CONTAINING PROTEIN"/>
    <property type="match status" value="1"/>
</dbReference>
<dbReference type="Pfam" id="PF22633">
    <property type="entry name" value="F5_F8_type_C_2"/>
    <property type="match status" value="1"/>
</dbReference>
<proteinExistence type="inferred from homology"/>
<keyword evidence="5" id="KW-0430">Lectin</keyword>
<dbReference type="Gene3D" id="2.60.120.260">
    <property type="entry name" value="Galactose-binding domain-like"/>
    <property type="match status" value="1"/>
</dbReference>
<dbReference type="GO" id="GO:0042806">
    <property type="term" value="F:fucose binding"/>
    <property type="evidence" value="ECO:0007669"/>
    <property type="project" value="UniProtKB-ARBA"/>
</dbReference>
<dbReference type="InterPro" id="IPR051941">
    <property type="entry name" value="BG_Antigen-Binding_Lectin"/>
</dbReference>
<dbReference type="PANTHER" id="PTHR45713:SF11">
    <property type="entry name" value="FUCOLECTIN TACHYLECTIN-4 PENTRAXIN-1 DOMAIN-CONTAINING PROTEIN"/>
    <property type="match status" value="1"/>
</dbReference>
<dbReference type="EMBL" id="OX395132">
    <property type="protein sequence ID" value="CAI5778805.1"/>
    <property type="molecule type" value="Genomic_DNA"/>
</dbReference>
<accession>A0AA35KIH8</accession>
<comment type="subunit">
    <text evidence="3">Homotrimer.</text>
</comment>
<keyword evidence="11" id="KW-1185">Reference proteome</keyword>
<name>A0AA35KIH8_9SAUR</name>
<dbReference type="SUPFAM" id="SSF49785">
    <property type="entry name" value="Galactose-binding domain-like"/>
    <property type="match status" value="1"/>
</dbReference>
<evidence type="ECO:0000256" key="4">
    <source>
        <dbReference type="ARBA" id="ARBA00022723"/>
    </source>
</evidence>
<dbReference type="InterPro" id="IPR008979">
    <property type="entry name" value="Galactose-bd-like_sf"/>
</dbReference>
<comment type="function">
    <text evidence="1">Acts as a defensive agent. Recognizes blood group fucosylated oligosaccharides including A, B, H and Lewis B-type antigens. Does not recognize Lewis A antigen and has low affinity for monovalent haptens.</text>
</comment>
<reference evidence="10" key="1">
    <citation type="submission" date="2022-12" db="EMBL/GenBank/DDBJ databases">
        <authorList>
            <person name="Alioto T."/>
            <person name="Alioto T."/>
            <person name="Gomez Garrido J."/>
        </authorList>
    </citation>
    <scope>NUCLEOTIDE SEQUENCE</scope>
</reference>
<evidence type="ECO:0000256" key="6">
    <source>
        <dbReference type="ARBA" id="ARBA00022837"/>
    </source>
</evidence>
<dbReference type="SMART" id="SM00607">
    <property type="entry name" value="FTP"/>
    <property type="match status" value="1"/>
</dbReference>
<evidence type="ECO:0000256" key="2">
    <source>
        <dbReference type="ARBA" id="ARBA00010147"/>
    </source>
</evidence>
<feature type="domain" description="Fucolectin tachylectin-4 pentraxin-1" evidence="9">
    <location>
        <begin position="31"/>
        <end position="179"/>
    </location>
</feature>
<evidence type="ECO:0000256" key="8">
    <source>
        <dbReference type="SAM" id="SignalP"/>
    </source>
</evidence>
<dbReference type="GO" id="GO:0001868">
    <property type="term" value="P:regulation of complement activation, lectin pathway"/>
    <property type="evidence" value="ECO:0007669"/>
    <property type="project" value="UniProtKB-ARBA"/>
</dbReference>
<dbReference type="GO" id="GO:0046872">
    <property type="term" value="F:metal ion binding"/>
    <property type="evidence" value="ECO:0007669"/>
    <property type="project" value="UniProtKB-KW"/>
</dbReference>
<protein>
    <recommendedName>
        <fullName evidence="9">Fucolectin tachylectin-4 pentraxin-1 domain-containing protein</fullName>
    </recommendedName>
</protein>
<keyword evidence="7" id="KW-1015">Disulfide bond</keyword>
<keyword evidence="4" id="KW-0479">Metal-binding</keyword>
<evidence type="ECO:0000256" key="3">
    <source>
        <dbReference type="ARBA" id="ARBA00011233"/>
    </source>
</evidence>
<dbReference type="AlphaFoldDB" id="A0AA35KIH8"/>
<gene>
    <name evidence="10" type="ORF">PODLI_1B019677</name>
</gene>
<evidence type="ECO:0000259" key="9">
    <source>
        <dbReference type="SMART" id="SM00607"/>
    </source>
</evidence>
<feature type="signal peptide" evidence="8">
    <location>
        <begin position="1"/>
        <end position="20"/>
    </location>
</feature>
<dbReference type="GO" id="GO:0010185">
    <property type="term" value="P:regulation of cellular defense response"/>
    <property type="evidence" value="ECO:0007669"/>
    <property type="project" value="UniProtKB-ARBA"/>
</dbReference>
<keyword evidence="8" id="KW-0732">Signal</keyword>
<feature type="chain" id="PRO_5041260126" description="Fucolectin tachylectin-4 pentraxin-1 domain-containing protein" evidence="8">
    <location>
        <begin position="21"/>
        <end position="180"/>
    </location>
</feature>
<organism evidence="10 11">
    <name type="scientific">Podarcis lilfordi</name>
    <name type="common">Lilford's wall lizard</name>
    <dbReference type="NCBI Taxonomy" id="74358"/>
    <lineage>
        <taxon>Eukaryota</taxon>
        <taxon>Metazoa</taxon>
        <taxon>Chordata</taxon>
        <taxon>Craniata</taxon>
        <taxon>Vertebrata</taxon>
        <taxon>Euteleostomi</taxon>
        <taxon>Lepidosauria</taxon>
        <taxon>Squamata</taxon>
        <taxon>Bifurcata</taxon>
        <taxon>Unidentata</taxon>
        <taxon>Episquamata</taxon>
        <taxon>Laterata</taxon>
        <taxon>Lacertibaenia</taxon>
        <taxon>Lacertidae</taxon>
        <taxon>Podarcis</taxon>
    </lineage>
</organism>
<dbReference type="Proteomes" id="UP001178461">
    <property type="component" value="Chromosome 7"/>
</dbReference>
<evidence type="ECO:0000313" key="11">
    <source>
        <dbReference type="Proteomes" id="UP001178461"/>
    </source>
</evidence>
<evidence type="ECO:0000256" key="1">
    <source>
        <dbReference type="ARBA" id="ARBA00002219"/>
    </source>
</evidence>
<dbReference type="InterPro" id="IPR006585">
    <property type="entry name" value="FTP1"/>
</dbReference>
<evidence type="ECO:0000256" key="7">
    <source>
        <dbReference type="ARBA" id="ARBA00023157"/>
    </source>
</evidence>
<comment type="similarity">
    <text evidence="2">Belongs to the fucolectin family.</text>
</comment>
<sequence>MLLTWTCPLALMFLAGHGEAQSCKPELQGIVRNLASGRPACQSSIMSHPLVPSASKAVDGNCDGDFAHASCTLTKFEKEPWWHVDLGEQYAITAVLLKVCLHCWCERLQGAEIHVGNSIADHGKSNPLCGNITDPTRGSISTIFCQQLKGRYVSVNLPGRKAALTLCELEVYGTKSGAKC</sequence>
<evidence type="ECO:0000256" key="5">
    <source>
        <dbReference type="ARBA" id="ARBA00022734"/>
    </source>
</evidence>